<dbReference type="AlphaFoldDB" id="A0A0L7RKJ3"/>
<gene>
    <name evidence="2" type="ORF">WH47_01366</name>
</gene>
<sequence length="577" mass="65228">MSQSGSGGVNDSQEQNQVGQTMENQRTACQNGRAEPPADNTKQDLSNGFENRTVEYERFSQDRAQQNQQASQEQQQQQQQTQQAVQYATGRKQSMVGLPEDRHPLSGQLPPQQYTQEKSSIDRTQHVSQTSTQTLPVQAQPQFMPDYDQTQYTQIRSQFEVRPQIYAQQAQYAERAGYVTRDVTYRDPTLYQGGAANPVFTGQGQYVTVQHGSQIPSQSASPQPPYFSSVVVPQPPSYAQFSTQPQYPYSQYPQTVMNAVPYTHHAGIYPAQQFGQQSPNPQRFSQELGQYQTQPIIQPIAQNVGHGITITTTERPSRGPKPMVPPRGNSKITHDTGHRKSASVDVQGMQKAKYDPNQNPPQEQIHRSDGAIIVQGTQIVTDAPDRRYLTAINQNPRTRQDGLYVDTNGDPPGREKMCEAVAADCGLYVTRPEHRKSISVDVTSSFQRRNDTITFTFPGDTNQELLMPSRKAGTIVEPKRVEANQVYPPDQRRLDTSLRVSPMAFDTRQENRKSIGADRKPEWGNVSPNQRVAMPQENRRSDYFDEHRRSPMTNPLCRSCRFARDLRIGLDKRVRRL</sequence>
<dbReference type="EMBL" id="KQ414567">
    <property type="protein sequence ID" value="KOC71380.1"/>
    <property type="molecule type" value="Genomic_DNA"/>
</dbReference>
<feature type="region of interest" description="Disordered" evidence="1">
    <location>
        <begin position="1"/>
        <end position="118"/>
    </location>
</feature>
<proteinExistence type="predicted"/>
<name>A0A0L7RKJ3_9HYME</name>
<feature type="compositionally biased region" description="Low complexity" evidence="1">
    <location>
        <begin position="62"/>
        <end position="88"/>
    </location>
</feature>
<evidence type="ECO:0000256" key="1">
    <source>
        <dbReference type="SAM" id="MobiDB-lite"/>
    </source>
</evidence>
<feature type="compositionally biased region" description="Polar residues" evidence="1">
    <location>
        <begin position="9"/>
        <end position="30"/>
    </location>
</feature>
<feature type="compositionally biased region" description="Basic and acidic residues" evidence="1">
    <location>
        <begin position="52"/>
        <end position="61"/>
    </location>
</feature>
<accession>A0A0L7RKJ3</accession>
<feature type="compositionally biased region" description="Polar residues" evidence="1">
    <location>
        <begin position="109"/>
        <end position="118"/>
    </location>
</feature>
<evidence type="ECO:0000313" key="2">
    <source>
        <dbReference type="EMBL" id="KOC71380.1"/>
    </source>
</evidence>
<keyword evidence="3" id="KW-1185">Reference proteome</keyword>
<feature type="region of interest" description="Disordered" evidence="1">
    <location>
        <begin position="311"/>
        <end position="341"/>
    </location>
</feature>
<feature type="region of interest" description="Disordered" evidence="1">
    <location>
        <begin position="507"/>
        <end position="529"/>
    </location>
</feature>
<reference evidence="2 3" key="1">
    <citation type="submission" date="2015-07" db="EMBL/GenBank/DDBJ databases">
        <title>The genome of Habropoda laboriosa.</title>
        <authorList>
            <person name="Pan H."/>
            <person name="Kapheim K."/>
        </authorList>
    </citation>
    <scope>NUCLEOTIDE SEQUENCE [LARGE SCALE GENOMIC DNA]</scope>
    <source>
        <strain evidence="2">0110345459</strain>
    </source>
</reference>
<feature type="compositionally biased region" description="Basic and acidic residues" evidence="1">
    <location>
        <begin position="507"/>
        <end position="522"/>
    </location>
</feature>
<organism evidence="2 3">
    <name type="scientific">Habropoda laboriosa</name>
    <dbReference type="NCBI Taxonomy" id="597456"/>
    <lineage>
        <taxon>Eukaryota</taxon>
        <taxon>Metazoa</taxon>
        <taxon>Ecdysozoa</taxon>
        <taxon>Arthropoda</taxon>
        <taxon>Hexapoda</taxon>
        <taxon>Insecta</taxon>
        <taxon>Pterygota</taxon>
        <taxon>Neoptera</taxon>
        <taxon>Endopterygota</taxon>
        <taxon>Hymenoptera</taxon>
        <taxon>Apocrita</taxon>
        <taxon>Aculeata</taxon>
        <taxon>Apoidea</taxon>
        <taxon>Anthophila</taxon>
        <taxon>Apidae</taxon>
        <taxon>Habropoda</taxon>
    </lineage>
</organism>
<dbReference type="STRING" id="597456.A0A0L7RKJ3"/>
<evidence type="ECO:0000313" key="3">
    <source>
        <dbReference type="Proteomes" id="UP000053825"/>
    </source>
</evidence>
<dbReference type="Proteomes" id="UP000053825">
    <property type="component" value="Unassembled WGS sequence"/>
</dbReference>
<protein>
    <submittedName>
        <fullName evidence="2">Uncharacterized protein</fullName>
    </submittedName>
</protein>
<dbReference type="OrthoDB" id="20825at2759"/>